<keyword evidence="4" id="KW-1185">Reference proteome</keyword>
<proteinExistence type="predicted"/>
<dbReference type="SMART" id="SM00530">
    <property type="entry name" value="HTH_XRE"/>
    <property type="match status" value="1"/>
</dbReference>
<dbReference type="Pfam" id="PF01381">
    <property type="entry name" value="HTH_3"/>
    <property type="match status" value="1"/>
</dbReference>
<keyword evidence="1" id="KW-0238">DNA-binding</keyword>
<dbReference type="Gene3D" id="1.10.260.40">
    <property type="entry name" value="lambda repressor-like DNA-binding domains"/>
    <property type="match status" value="1"/>
</dbReference>
<dbReference type="InterPro" id="IPR010982">
    <property type="entry name" value="Lambda_DNA-bd_dom_sf"/>
</dbReference>
<dbReference type="PANTHER" id="PTHR46558:SF13">
    <property type="entry name" value="HTH-TYPE TRANSCRIPTIONAL REGULATOR IMMR"/>
    <property type="match status" value="1"/>
</dbReference>
<dbReference type="GO" id="GO:0003677">
    <property type="term" value="F:DNA binding"/>
    <property type="evidence" value="ECO:0007669"/>
    <property type="project" value="UniProtKB-KW"/>
</dbReference>
<name>A0A0H5SHR8_HERHM</name>
<dbReference type="RefSeq" id="WP_170124929.1">
    <property type="nucleotide sequence ID" value="NZ_CVTD020000015.1"/>
</dbReference>
<gene>
    <name evidence="3" type="ORF">HHT355_1419</name>
</gene>
<dbReference type="PANTHER" id="PTHR46558">
    <property type="entry name" value="TRACRIPTIONAL REGULATORY PROTEIN-RELATED-RELATED"/>
    <property type="match status" value="1"/>
</dbReference>
<organism evidence="3 4">
    <name type="scientific">Herbinix hemicellulosilytica</name>
    <dbReference type="NCBI Taxonomy" id="1564487"/>
    <lineage>
        <taxon>Bacteria</taxon>
        <taxon>Bacillati</taxon>
        <taxon>Bacillota</taxon>
        <taxon>Clostridia</taxon>
        <taxon>Lachnospirales</taxon>
        <taxon>Lachnospiraceae</taxon>
        <taxon>Herbinix</taxon>
    </lineage>
</organism>
<accession>A0A0H5SHR8</accession>
<dbReference type="SUPFAM" id="SSF47413">
    <property type="entry name" value="lambda repressor-like DNA-binding domains"/>
    <property type="match status" value="1"/>
</dbReference>
<feature type="domain" description="HTH cro/C1-type" evidence="2">
    <location>
        <begin position="13"/>
        <end position="67"/>
    </location>
</feature>
<dbReference type="PROSITE" id="PS50943">
    <property type="entry name" value="HTH_CROC1"/>
    <property type="match status" value="1"/>
</dbReference>
<reference evidence="3 4" key="1">
    <citation type="submission" date="2015-06" db="EMBL/GenBank/DDBJ databases">
        <authorList>
            <person name="Wibberg Daniel"/>
        </authorList>
    </citation>
    <scope>NUCLEOTIDE SEQUENCE [LARGE SCALE GENOMIC DNA]</scope>
    <source>
        <strain evidence="3 4">T3/55T</strain>
    </source>
</reference>
<dbReference type="AlphaFoldDB" id="A0A0H5SHR8"/>
<evidence type="ECO:0000259" key="2">
    <source>
        <dbReference type="PROSITE" id="PS50943"/>
    </source>
</evidence>
<evidence type="ECO:0000313" key="4">
    <source>
        <dbReference type="Proteomes" id="UP000236497"/>
    </source>
</evidence>
<protein>
    <recommendedName>
        <fullName evidence="2">HTH cro/C1-type domain-containing protein</fullName>
    </recommendedName>
</protein>
<dbReference type="Proteomes" id="UP000236497">
    <property type="component" value="Unassembled WGS sequence"/>
</dbReference>
<evidence type="ECO:0000313" key="3">
    <source>
        <dbReference type="EMBL" id="CRZ34620.1"/>
    </source>
</evidence>
<dbReference type="EMBL" id="CVTD020000015">
    <property type="protein sequence ID" value="CRZ34620.1"/>
    <property type="molecule type" value="Genomic_DNA"/>
</dbReference>
<dbReference type="CDD" id="cd00093">
    <property type="entry name" value="HTH_XRE"/>
    <property type="match status" value="1"/>
</dbReference>
<evidence type="ECO:0000256" key="1">
    <source>
        <dbReference type="ARBA" id="ARBA00023125"/>
    </source>
</evidence>
<sequence>MNECKVPDIKISLVAARINAGLTQEEVAKKLSINKKTVANWESGKTIPDINQFRKLCALYNMPGDYIFVPEKSTKSVF</sequence>
<dbReference type="InterPro" id="IPR001387">
    <property type="entry name" value="Cro/C1-type_HTH"/>
</dbReference>